<accession>A0A367RYJ0</accession>
<gene>
    <name evidence="2" type="ORF">A6770_37080</name>
</gene>
<comment type="caution">
    <text evidence="2">The sequence shown here is derived from an EMBL/GenBank/DDBJ whole genome shotgun (WGS) entry which is preliminary data.</text>
</comment>
<dbReference type="AlphaFoldDB" id="A0A367RYJ0"/>
<dbReference type="InterPro" id="IPR027417">
    <property type="entry name" value="P-loop_NTPase"/>
</dbReference>
<dbReference type="InterPro" id="IPR051396">
    <property type="entry name" value="Bact_Antivir_Def_Nuclease"/>
</dbReference>
<dbReference type="InterPro" id="IPR034139">
    <property type="entry name" value="TOPRIM_OLD"/>
</dbReference>
<dbReference type="EMBL" id="LXQD01000037">
    <property type="protein sequence ID" value="RCJ40891.1"/>
    <property type="molecule type" value="Genomic_DNA"/>
</dbReference>
<dbReference type="SUPFAM" id="SSF52540">
    <property type="entry name" value="P-loop containing nucleoside triphosphate hydrolases"/>
    <property type="match status" value="1"/>
</dbReference>
<feature type="domain" description="OLD protein-like TOPRIM" evidence="1">
    <location>
        <begin position="350"/>
        <end position="414"/>
    </location>
</feature>
<dbReference type="PANTHER" id="PTHR43581:SF4">
    <property type="entry name" value="ATP_GTP PHOSPHATASE"/>
    <property type="match status" value="1"/>
</dbReference>
<evidence type="ECO:0000313" key="3">
    <source>
        <dbReference type="Proteomes" id="UP000252107"/>
    </source>
</evidence>
<name>A0A367RYJ0_9NOSO</name>
<reference evidence="2" key="1">
    <citation type="submission" date="2016-04" db="EMBL/GenBank/DDBJ databases">
        <authorList>
            <person name="Tabuchi Yagui T.R."/>
        </authorList>
    </citation>
    <scope>NUCLEOTIDE SEQUENCE [LARGE SCALE GENOMIC DNA]</scope>
    <source>
        <strain evidence="2">NIES-26</strain>
    </source>
</reference>
<organism evidence="2 3">
    <name type="scientific">Nostoc minutum NIES-26</name>
    <dbReference type="NCBI Taxonomy" id="1844469"/>
    <lineage>
        <taxon>Bacteria</taxon>
        <taxon>Bacillati</taxon>
        <taxon>Cyanobacteriota</taxon>
        <taxon>Cyanophyceae</taxon>
        <taxon>Nostocales</taxon>
        <taxon>Nostocaceae</taxon>
        <taxon>Nostoc</taxon>
    </lineage>
</organism>
<dbReference type="Proteomes" id="UP000252107">
    <property type="component" value="Unassembled WGS sequence"/>
</dbReference>
<dbReference type="PANTHER" id="PTHR43581">
    <property type="entry name" value="ATP/GTP PHOSPHATASE"/>
    <property type="match status" value="1"/>
</dbReference>
<evidence type="ECO:0000259" key="1">
    <source>
        <dbReference type="Pfam" id="PF20469"/>
    </source>
</evidence>
<evidence type="ECO:0000313" key="2">
    <source>
        <dbReference type="EMBL" id="RCJ40891.1"/>
    </source>
</evidence>
<sequence length="595" mass="66666">MKHLTDFKPLQRVILPELGEIDCSGLILIVGPNSSGKSQFLKDIYHRVSGEHRELVVAEQVDVRKPEYDPLLDCLKREGYIKTSFDQSVEKIRPMTSYPGTTQGGTEISVQQALSWYQAFVSPATPMTGRNEFLYYFGRMLVTALFLHIRLTSVNRVGMFDYETQPIQNDLHALYMNDEAKSELLREVLTTFSKSVWLDATRGSSLCLRVSDKPLPVEQRHSPQINQTLRSIEDEGDGLKCYVSTCIALLLGRRPICLIDEPEMCLHPPQAYNLGRFIGKYGESPDKVTFVATHSSHVLRGILQINQQKLQIIRLTQHYGKFKAHLVSSEALKRCISKPTVLAESILDGIFAQAVAVVEADGDRTLYQAVWESLGKENQLDIHFAAVNGTGGIADSCNLYKNLKIPIVVIADLDIVANTDHFKQVITELASDISFINDLLERASKIAFAIKQLPPSISVQEVKSQLEVAISNKMDWSKGDDEKLQKQLNEIASKLKKMRSLKQGIKALPEDVAHPLIVLLDDLKKIGLFLVPVGELEDWLAEENVCGSKSKKSAWATAAATLVRQMGAQDGDVWDFMREIANYLQKNSKLCFFET</sequence>
<protein>
    <recommendedName>
        <fullName evidence="1">OLD protein-like TOPRIM domain-containing protein</fullName>
    </recommendedName>
</protein>
<dbReference type="Pfam" id="PF20469">
    <property type="entry name" value="OLD-like_TOPRIM"/>
    <property type="match status" value="1"/>
</dbReference>
<proteinExistence type="predicted"/>
<keyword evidence="3" id="KW-1185">Reference proteome</keyword>